<accession>A0AAE0SHX7</accession>
<reference evidence="2" key="3">
    <citation type="submission" date="2023-05" db="EMBL/GenBank/DDBJ databases">
        <authorList>
            <person name="Smith C.H."/>
        </authorList>
    </citation>
    <scope>NUCLEOTIDE SEQUENCE</scope>
    <source>
        <strain evidence="2">CHS0354</strain>
        <tissue evidence="2">Mantle</tissue>
    </source>
</reference>
<feature type="transmembrane region" description="Helical" evidence="1">
    <location>
        <begin position="122"/>
        <end position="145"/>
    </location>
</feature>
<reference evidence="2" key="2">
    <citation type="journal article" date="2021" name="Genome Biol. Evol.">
        <title>Developing a high-quality reference genome for a parasitic bivalve with doubly uniparental inheritance (Bivalvia: Unionida).</title>
        <authorList>
            <person name="Smith C.H."/>
        </authorList>
    </citation>
    <scope>NUCLEOTIDE SEQUENCE</scope>
    <source>
        <strain evidence="2">CHS0354</strain>
        <tissue evidence="2">Mantle</tissue>
    </source>
</reference>
<dbReference type="AlphaFoldDB" id="A0AAE0SHX7"/>
<reference evidence="2" key="1">
    <citation type="journal article" date="2021" name="Genome Biol. Evol.">
        <title>A High-Quality Reference Genome for a Parasitic Bivalve with Doubly Uniparental Inheritance (Bivalvia: Unionida).</title>
        <authorList>
            <person name="Smith C.H."/>
        </authorList>
    </citation>
    <scope>NUCLEOTIDE SEQUENCE</scope>
    <source>
        <strain evidence="2">CHS0354</strain>
    </source>
</reference>
<evidence type="ECO:0000313" key="2">
    <source>
        <dbReference type="EMBL" id="KAK3592265.1"/>
    </source>
</evidence>
<dbReference type="Proteomes" id="UP001195483">
    <property type="component" value="Unassembled WGS sequence"/>
</dbReference>
<evidence type="ECO:0000313" key="3">
    <source>
        <dbReference type="Proteomes" id="UP001195483"/>
    </source>
</evidence>
<keyword evidence="1" id="KW-0812">Transmembrane</keyword>
<comment type="caution">
    <text evidence="2">The sequence shown here is derived from an EMBL/GenBank/DDBJ whole genome shotgun (WGS) entry which is preliminary data.</text>
</comment>
<keyword evidence="1" id="KW-1133">Transmembrane helix</keyword>
<feature type="transmembrane region" description="Helical" evidence="1">
    <location>
        <begin position="165"/>
        <end position="188"/>
    </location>
</feature>
<keyword evidence="3" id="KW-1185">Reference proteome</keyword>
<protein>
    <submittedName>
        <fullName evidence="2">Uncharacterized protein</fullName>
    </submittedName>
</protein>
<proteinExistence type="predicted"/>
<gene>
    <name evidence="2" type="ORF">CHS0354_020380</name>
</gene>
<feature type="transmembrane region" description="Helical" evidence="1">
    <location>
        <begin position="88"/>
        <end position="110"/>
    </location>
</feature>
<evidence type="ECO:0000256" key="1">
    <source>
        <dbReference type="SAM" id="Phobius"/>
    </source>
</evidence>
<dbReference type="EMBL" id="JAEAOA010001236">
    <property type="protein sequence ID" value="KAK3592265.1"/>
    <property type="molecule type" value="Genomic_DNA"/>
</dbReference>
<keyword evidence="1" id="KW-0472">Membrane</keyword>
<feature type="transmembrane region" description="Helical" evidence="1">
    <location>
        <begin position="21"/>
        <end position="43"/>
    </location>
</feature>
<organism evidence="2 3">
    <name type="scientific">Potamilus streckersoni</name>
    <dbReference type="NCBI Taxonomy" id="2493646"/>
    <lineage>
        <taxon>Eukaryota</taxon>
        <taxon>Metazoa</taxon>
        <taxon>Spiralia</taxon>
        <taxon>Lophotrochozoa</taxon>
        <taxon>Mollusca</taxon>
        <taxon>Bivalvia</taxon>
        <taxon>Autobranchia</taxon>
        <taxon>Heteroconchia</taxon>
        <taxon>Palaeoheterodonta</taxon>
        <taxon>Unionida</taxon>
        <taxon>Unionoidea</taxon>
        <taxon>Unionidae</taxon>
        <taxon>Ambleminae</taxon>
        <taxon>Lampsilini</taxon>
        <taxon>Potamilus</taxon>
    </lineage>
</organism>
<sequence length="219" mass="24786">MLQVILRYLPIDIGHIRTIKIMIGLLGFSLLLQLIAFTTPGWVVEKNADTGLELYWALMYYVECNESGCKTYTISVNEPGKDALQFEFASTIIKGSVPIFICSVSLFILLFSLRKPKWREPFVFFCTWILGIAAVLQWDLMAPFADIHRRSTSKPGLGNDYPVPWNVILHAISAFLTTTVMLVSLVILMRKLIINLMADDRMEKPNMTNRDENLAGAPL</sequence>
<name>A0AAE0SHX7_9BIVA</name>